<accession>A0A1H9U2J7</accession>
<gene>
    <name evidence="1" type="ORF">SAMN05421870_107224</name>
</gene>
<organism evidence="1 2">
    <name type="scientific">Streptomyces qinglanensis</name>
    <dbReference type="NCBI Taxonomy" id="943816"/>
    <lineage>
        <taxon>Bacteria</taxon>
        <taxon>Bacillati</taxon>
        <taxon>Actinomycetota</taxon>
        <taxon>Actinomycetes</taxon>
        <taxon>Kitasatosporales</taxon>
        <taxon>Streptomycetaceae</taxon>
        <taxon>Streptomyces</taxon>
    </lineage>
</organism>
<dbReference type="RefSeq" id="WP_075001143.1">
    <property type="nucleotide sequence ID" value="NZ_FOGO01000007.1"/>
</dbReference>
<evidence type="ECO:0000313" key="2">
    <source>
        <dbReference type="Proteomes" id="UP000182841"/>
    </source>
</evidence>
<dbReference type="OrthoDB" id="4207534at2"/>
<dbReference type="EMBL" id="FOGO01000007">
    <property type="protein sequence ID" value="SES03313.1"/>
    <property type="molecule type" value="Genomic_DNA"/>
</dbReference>
<evidence type="ECO:0000313" key="1">
    <source>
        <dbReference type="EMBL" id="SES03313.1"/>
    </source>
</evidence>
<evidence type="ECO:0008006" key="3">
    <source>
        <dbReference type="Google" id="ProtNLM"/>
    </source>
</evidence>
<reference evidence="2" key="1">
    <citation type="submission" date="2016-10" db="EMBL/GenBank/DDBJ databases">
        <authorList>
            <person name="Varghese N."/>
            <person name="Submissions S."/>
        </authorList>
    </citation>
    <scope>NUCLEOTIDE SEQUENCE [LARGE SCALE GENOMIC DNA]</scope>
    <source>
        <strain evidence="2">CGMCC 4.6825</strain>
    </source>
</reference>
<protein>
    <recommendedName>
        <fullName evidence="3">DUF3168 domain-containing protein</fullName>
    </recommendedName>
</protein>
<proteinExistence type="predicted"/>
<name>A0A1H9U2J7_9ACTN</name>
<dbReference type="Proteomes" id="UP000182841">
    <property type="component" value="Unassembled WGS sequence"/>
</dbReference>
<dbReference type="AlphaFoldDB" id="A0A1H9U2J7"/>
<keyword evidence="2" id="KW-1185">Reference proteome</keyword>
<sequence length="133" mass="14387">MAAVGSVDVELELIGWLQERLGDGVVVRDELDNLLLDELPTVQVQRLPAGGDDGFRLDRALVDIDVYAATRGEAIALSATIRGALLGELRGSTTSNATWGRIRSDPPPAIRPYQNTGLRRCGATYEMFVHPVS</sequence>